<dbReference type="EMBL" id="CAGS01000723">
    <property type="protein sequence ID" value="CCF86205.1"/>
    <property type="molecule type" value="Genomic_DNA"/>
</dbReference>
<organism evidence="1 2">
    <name type="scientific">Nitrolancea hollandica Lb</name>
    <dbReference type="NCBI Taxonomy" id="1129897"/>
    <lineage>
        <taxon>Bacteria</taxon>
        <taxon>Pseudomonadati</taxon>
        <taxon>Thermomicrobiota</taxon>
        <taxon>Thermomicrobia</taxon>
        <taxon>Sphaerobacterales</taxon>
        <taxon>Sphaerobacterineae</taxon>
        <taxon>Sphaerobacteraceae</taxon>
        <taxon>Nitrolancea</taxon>
    </lineage>
</organism>
<gene>
    <name evidence="1" type="ORF">NITHO_870005</name>
</gene>
<name>I4ENE2_9BACT</name>
<evidence type="ECO:0000313" key="1">
    <source>
        <dbReference type="EMBL" id="CCF86205.1"/>
    </source>
</evidence>
<reference evidence="1 2" key="1">
    <citation type="journal article" date="2012" name="ISME J.">
        <title>Nitrification expanded: discovery, physiology and genomics of a nitrite-oxidizing bacterium from the phylum Chloroflexi.</title>
        <authorList>
            <person name="Sorokin D.Y."/>
            <person name="Lucker S."/>
            <person name="Vejmelkova D."/>
            <person name="Kostrikina N.A."/>
            <person name="Kleerebezem R."/>
            <person name="Rijpstra W.I."/>
            <person name="Damste J.S."/>
            <person name="Le Paslier D."/>
            <person name="Muyzer G."/>
            <person name="Wagner M."/>
            <person name="van Loosdrecht M.C."/>
            <person name="Daims H."/>
        </authorList>
    </citation>
    <scope>NUCLEOTIDE SEQUENCE [LARGE SCALE GENOMIC DNA]</scope>
    <source>
        <strain evidence="2">none</strain>
    </source>
</reference>
<evidence type="ECO:0000313" key="2">
    <source>
        <dbReference type="Proteomes" id="UP000004221"/>
    </source>
</evidence>
<dbReference type="AlphaFoldDB" id="I4ENE2"/>
<sequence length="112" mass="12568">MRIVASIRGWAARIQGRFRERAPAGVRPKGGGRIDTSGLDIERDVRTIRVFICTYSMNGRRSDAKIAVALRAVSRLYSLSLKRPPRQASSRSSLHARASDRCRATNLFRLRA</sequence>
<proteinExistence type="predicted"/>
<keyword evidence="2" id="KW-1185">Reference proteome</keyword>
<comment type="caution">
    <text evidence="1">The sequence shown here is derived from an EMBL/GenBank/DDBJ whole genome shotgun (WGS) entry which is preliminary data.</text>
</comment>
<protein>
    <submittedName>
        <fullName evidence="1">Uncharacterized protein</fullName>
    </submittedName>
</protein>
<accession>I4ENE2</accession>
<dbReference type="Proteomes" id="UP000004221">
    <property type="component" value="Unassembled WGS sequence"/>
</dbReference>